<sequence>MGNEFNKTEADFAYERYRSSRDTSPEEEIPTDVIRPVGTITTRGNSGEPTPKDRVPLESALAIHRRVGAIPVDFDGVIDEGSDPVLVGDEYLAADIGLNVQEPELRQRESRERPILASPAPKRDDLLESDAVLAADAAGLTGTTIDYADENETSAEIDYDEEEPLEDIPDADDLEAGTPVDPVSPPIDAMPGIDVLNGSQGEED</sequence>
<reference evidence="2" key="1">
    <citation type="submission" date="2020-06" db="EMBL/GenBank/DDBJ databases">
        <title>Paenibacillus sp. nov., isolated from soil.</title>
        <authorList>
            <person name="Seo Y.L."/>
        </authorList>
    </citation>
    <scope>NUCLEOTIDE SEQUENCE [LARGE SCALE GENOMIC DNA]</scope>
    <source>
        <strain evidence="2">JW14</strain>
    </source>
</reference>
<organism evidence="2 3">
    <name type="scientific">Paenibacillus agri</name>
    <dbReference type="NCBI Taxonomy" id="2744309"/>
    <lineage>
        <taxon>Bacteria</taxon>
        <taxon>Bacillati</taxon>
        <taxon>Bacillota</taxon>
        <taxon>Bacilli</taxon>
        <taxon>Bacillales</taxon>
        <taxon>Paenibacillaceae</taxon>
        <taxon>Paenibacillus</taxon>
    </lineage>
</organism>
<comment type="caution">
    <text evidence="2">The sequence shown here is derived from an EMBL/GenBank/DDBJ whole genome shotgun (WGS) entry which is preliminary data.</text>
</comment>
<proteinExistence type="predicted"/>
<evidence type="ECO:0000313" key="3">
    <source>
        <dbReference type="Proteomes" id="UP000564806"/>
    </source>
</evidence>
<feature type="compositionally biased region" description="Basic and acidic residues" evidence="1">
    <location>
        <begin position="1"/>
        <end position="24"/>
    </location>
</feature>
<feature type="compositionally biased region" description="Polar residues" evidence="1">
    <location>
        <begin position="39"/>
        <end position="48"/>
    </location>
</feature>
<dbReference type="EMBL" id="JABWCS010000219">
    <property type="protein sequence ID" value="NUU63466.1"/>
    <property type="molecule type" value="Genomic_DNA"/>
</dbReference>
<name>A0A850ESE8_9BACL</name>
<dbReference type="AlphaFoldDB" id="A0A850ESE8"/>
<evidence type="ECO:0000313" key="2">
    <source>
        <dbReference type="EMBL" id="NUU63466.1"/>
    </source>
</evidence>
<feature type="compositionally biased region" description="Basic and acidic residues" evidence="1">
    <location>
        <begin position="103"/>
        <end position="114"/>
    </location>
</feature>
<evidence type="ECO:0000256" key="1">
    <source>
        <dbReference type="SAM" id="MobiDB-lite"/>
    </source>
</evidence>
<feature type="region of interest" description="Disordered" evidence="1">
    <location>
        <begin position="1"/>
        <end position="54"/>
    </location>
</feature>
<feature type="region of interest" description="Disordered" evidence="1">
    <location>
        <begin position="102"/>
        <end position="127"/>
    </location>
</feature>
<keyword evidence="3" id="KW-1185">Reference proteome</keyword>
<dbReference type="RefSeq" id="WP_175373872.1">
    <property type="nucleotide sequence ID" value="NZ_JABWCS010000219.1"/>
</dbReference>
<protein>
    <submittedName>
        <fullName evidence="2">Uncharacterized protein</fullName>
    </submittedName>
</protein>
<feature type="compositionally biased region" description="Acidic residues" evidence="1">
    <location>
        <begin position="147"/>
        <end position="175"/>
    </location>
</feature>
<feature type="region of interest" description="Disordered" evidence="1">
    <location>
        <begin position="139"/>
        <end position="204"/>
    </location>
</feature>
<dbReference type="Proteomes" id="UP000564806">
    <property type="component" value="Unassembled WGS sequence"/>
</dbReference>
<gene>
    <name evidence="2" type="ORF">HPT30_24200</name>
</gene>
<accession>A0A850ESE8</accession>